<comment type="cofactor">
    <cofactor evidence="1">
        <name>a divalent metal cation</name>
        <dbReference type="ChEBI" id="CHEBI:60240"/>
    </cofactor>
    <text evidence="1">Binds 1 divalent metal cation per subunit.</text>
</comment>
<dbReference type="Gene3D" id="3.30.420.40">
    <property type="match status" value="2"/>
</dbReference>
<evidence type="ECO:0000259" key="2">
    <source>
        <dbReference type="Pfam" id="PF00814"/>
    </source>
</evidence>
<dbReference type="InterPro" id="IPR043129">
    <property type="entry name" value="ATPase_NBD"/>
</dbReference>
<evidence type="ECO:0000313" key="3">
    <source>
        <dbReference type="EMBL" id="KIV85029.1"/>
    </source>
</evidence>
<reference evidence="3 4" key="1">
    <citation type="submission" date="2015-01" db="EMBL/GenBank/DDBJ databases">
        <title>The Genome Sequence of Exophiala sideris CBS121828.</title>
        <authorList>
            <consortium name="The Broad Institute Genomics Platform"/>
            <person name="Cuomo C."/>
            <person name="de Hoog S."/>
            <person name="Gorbushina A."/>
            <person name="Stielow B."/>
            <person name="Teixiera M."/>
            <person name="Abouelleil A."/>
            <person name="Chapman S.B."/>
            <person name="Priest M."/>
            <person name="Young S.K."/>
            <person name="Wortman J."/>
            <person name="Nusbaum C."/>
            <person name="Birren B."/>
        </authorList>
    </citation>
    <scope>NUCLEOTIDE SEQUENCE [LARGE SCALE GENOMIC DNA]</scope>
    <source>
        <strain evidence="3 4">CBS 121828</strain>
    </source>
</reference>
<dbReference type="AlphaFoldDB" id="A0A0D1YU89"/>
<dbReference type="PANTHER" id="PTHR11735">
    <property type="entry name" value="TRNA N6-ADENOSINE THREONYLCARBAMOYLTRANSFERASE"/>
    <property type="match status" value="1"/>
</dbReference>
<proteinExistence type="inferred from homology"/>
<evidence type="ECO:0000256" key="1">
    <source>
        <dbReference type="HAMAP-Rule" id="MF_03179"/>
    </source>
</evidence>
<comment type="catalytic activity">
    <reaction evidence="1">
        <text>L-threonylcarbamoyladenylate + adenosine(37) in tRNA = N(6)-L-threonylcarbamoyladenosine(37) in tRNA + AMP + H(+)</text>
        <dbReference type="Rhea" id="RHEA:37059"/>
        <dbReference type="Rhea" id="RHEA-COMP:10162"/>
        <dbReference type="Rhea" id="RHEA-COMP:10163"/>
        <dbReference type="ChEBI" id="CHEBI:15378"/>
        <dbReference type="ChEBI" id="CHEBI:73682"/>
        <dbReference type="ChEBI" id="CHEBI:74411"/>
        <dbReference type="ChEBI" id="CHEBI:74418"/>
        <dbReference type="ChEBI" id="CHEBI:456215"/>
        <dbReference type="EC" id="2.3.1.234"/>
    </reaction>
</comment>
<dbReference type="Pfam" id="PF00814">
    <property type="entry name" value="TsaD"/>
    <property type="match status" value="1"/>
</dbReference>
<feature type="domain" description="Gcp-like" evidence="2">
    <location>
        <begin position="108"/>
        <end position="415"/>
    </location>
</feature>
<dbReference type="InterPro" id="IPR017860">
    <property type="entry name" value="Peptidase_M22_CS"/>
</dbReference>
<keyword evidence="1" id="KW-0496">Mitochondrion</keyword>
<protein>
    <recommendedName>
        <fullName evidence="2">Gcp-like domain-containing protein</fullName>
    </recommendedName>
</protein>
<dbReference type="GO" id="GO:0046872">
    <property type="term" value="F:metal ion binding"/>
    <property type="evidence" value="ECO:0007669"/>
    <property type="project" value="UniProtKB-KW"/>
</dbReference>
<keyword evidence="1" id="KW-0012">Acyltransferase</keyword>
<dbReference type="EMBL" id="KN846951">
    <property type="protein sequence ID" value="KIV85029.1"/>
    <property type="molecule type" value="Genomic_DNA"/>
</dbReference>
<keyword evidence="1" id="KW-0479">Metal-binding</keyword>
<sequence>MLHGCRRAHHLLASCPRTTLSLPSRRNLLTLAMETSCDDTCVAILSKRNASNEPKSKAAKLYFNEKVTLRNTGKGGITPVDALNSHQLYLPKLVEKSLHSLPDGDETLPTFKKLLLRNGAIKEKPDFISVTRGPGMLQNLSTGLNTAKGLATAWQIPMVGVHHMQAHALTPRLAYAMDGDAQHTTQTSKPDFPFLTLLVSGGHTMLLHSKGLVQHEILASTADVAVGDELDKCGRTILPPAIQQDTPDTAYGKYLSAYAFQNPEDYSSWKAPASRPEEILRPLNEYGWALSTPMAKNRDLSFSFAGLGSQVSRILNDHSGRNNGAPMGEEERVVLARSVLGTAFEHLGSRTIIALEKLRGKGVEISTLVVSGGVAANHFLRYYLRQMLDVRSFAHVQLVFPPVDLCTDNAAMIAWAGMEMFEARFTTDLGCFPVRKWSMDSHSSDGGILGLDGWILADDRGE</sequence>
<dbReference type="PANTHER" id="PTHR11735:SF6">
    <property type="entry name" value="TRNA N6-ADENOSINE THREONYLCARBAMOYLTRANSFERASE, MITOCHONDRIAL"/>
    <property type="match status" value="1"/>
</dbReference>
<dbReference type="GO" id="GO:0005739">
    <property type="term" value="C:mitochondrion"/>
    <property type="evidence" value="ECO:0007669"/>
    <property type="project" value="UniProtKB-SubCell"/>
</dbReference>
<dbReference type="GO" id="GO:0072670">
    <property type="term" value="P:mitochondrial tRNA threonylcarbamoyladenosine modification"/>
    <property type="evidence" value="ECO:0007669"/>
    <property type="project" value="TreeGrafter"/>
</dbReference>
<dbReference type="PROSITE" id="PS01016">
    <property type="entry name" value="GLYCOPROTEASE"/>
    <property type="match status" value="1"/>
</dbReference>
<dbReference type="InterPro" id="IPR022450">
    <property type="entry name" value="TsaD"/>
</dbReference>
<comment type="similarity">
    <text evidence="1">Belongs to the KAE1 / TsaD family.</text>
</comment>
<comment type="function">
    <text evidence="1">Required for the formation of a threonylcarbamoyl group on adenosine at position 37 (t(6)A37) in mitochondrial tRNAs that read codons beginning with adenine. Probably involved in the transfer of the threonylcarbamoyl moiety of threonylcarbamoyl-AMP (TC-AMP) to the N6 group of A37. Involved in mitochondrial genome maintenance.</text>
</comment>
<dbReference type="HOGENOM" id="CLU_023208_4_0_1"/>
<organism evidence="3 4">
    <name type="scientific">Exophiala sideris</name>
    <dbReference type="NCBI Taxonomy" id="1016849"/>
    <lineage>
        <taxon>Eukaryota</taxon>
        <taxon>Fungi</taxon>
        <taxon>Dikarya</taxon>
        <taxon>Ascomycota</taxon>
        <taxon>Pezizomycotina</taxon>
        <taxon>Eurotiomycetes</taxon>
        <taxon>Chaetothyriomycetidae</taxon>
        <taxon>Chaetothyriales</taxon>
        <taxon>Herpotrichiellaceae</taxon>
        <taxon>Exophiala</taxon>
    </lineage>
</organism>
<dbReference type="STRING" id="1016849.A0A0D1YU89"/>
<comment type="subunit">
    <text evidence="1">Homodimer.</text>
</comment>
<name>A0A0D1YU89_9EURO</name>
<dbReference type="SUPFAM" id="SSF53067">
    <property type="entry name" value="Actin-like ATPase domain"/>
    <property type="match status" value="2"/>
</dbReference>
<gene>
    <name evidence="3" type="ORF">PV11_00767</name>
</gene>
<comment type="subcellular location">
    <subcellularLocation>
        <location evidence="1">Mitochondrion</location>
    </subcellularLocation>
</comment>
<dbReference type="Proteomes" id="UP000053599">
    <property type="component" value="Unassembled WGS sequence"/>
</dbReference>
<keyword evidence="1" id="KW-0819">tRNA processing</keyword>
<accession>A0A0D1YU89</accession>
<dbReference type="OrthoDB" id="10259622at2759"/>
<dbReference type="GO" id="GO:0061711">
    <property type="term" value="F:tRNA N(6)-L-threonylcarbamoyladenine synthase activity"/>
    <property type="evidence" value="ECO:0007669"/>
    <property type="project" value="UniProtKB-EC"/>
</dbReference>
<evidence type="ECO:0000313" key="4">
    <source>
        <dbReference type="Proteomes" id="UP000053599"/>
    </source>
</evidence>
<keyword evidence="1" id="KW-0808">Transferase</keyword>
<dbReference type="HAMAP" id="MF_01445">
    <property type="entry name" value="TsaD"/>
    <property type="match status" value="1"/>
</dbReference>
<dbReference type="InterPro" id="IPR000905">
    <property type="entry name" value="Gcp-like_dom"/>
</dbReference>